<dbReference type="EMBL" id="DUGC01000021">
    <property type="protein sequence ID" value="HIH09231.1"/>
    <property type="molecule type" value="Genomic_DNA"/>
</dbReference>
<feature type="compositionally biased region" description="Polar residues" evidence="2">
    <location>
        <begin position="339"/>
        <end position="361"/>
    </location>
</feature>
<evidence type="ECO:0000256" key="1">
    <source>
        <dbReference type="ARBA" id="ARBA00022737"/>
    </source>
</evidence>
<dbReference type="PANTHER" id="PTHR13817:SF166">
    <property type="entry name" value="NEURONAL IGCAM-RELATED"/>
    <property type="match status" value="1"/>
</dbReference>
<reference evidence="6" key="1">
    <citation type="journal article" date="2020" name="bioRxiv">
        <title>A rank-normalized archaeal taxonomy based on genome phylogeny resolves widespread incomplete and uneven classifications.</title>
        <authorList>
            <person name="Rinke C."/>
            <person name="Chuvochina M."/>
            <person name="Mussig A.J."/>
            <person name="Chaumeil P.-A."/>
            <person name="Waite D.W."/>
            <person name="Whitman W.B."/>
            <person name="Parks D.H."/>
            <person name="Hugenholtz P."/>
        </authorList>
    </citation>
    <scope>NUCLEOTIDE SEQUENCE [LARGE SCALE GENOMIC DNA]</scope>
</reference>
<comment type="caution">
    <text evidence="5">The sequence shown here is derived from an EMBL/GenBank/DDBJ whole genome shotgun (WGS) entry which is preliminary data.</text>
</comment>
<keyword evidence="3" id="KW-0812">Transmembrane</keyword>
<sequence>MKVGLVLLSLAVLLCATAAFSAASATIASPQSPARGTVTISFTVTATDSNNLAADLLYTQNDANTQIVAGYNLLNEFNNPANNAAFDCGSAAAPARSNPDANTYSCTYSWDAGSINANGIRVVVRGFTEGSAEKAEAQTAPITIDNSAPAVAFIQPNDSNKAAYESNFISFDVNDTLSQVSAIAVDFQGLGNESFSFASHCTARDTNFHCEYRENVVAINNENYTFSVNAADAAGNLLSASNSTTFRYIDNTAPAQVGTLTATAGDAQASLSWPASSAYDLNAYFIYMSTTNNFTADSSTYTGSATANSFVKTGLSNGTTYYFRVKAGDRSGNMGALSEQASATPAASSNVPARPDINSSTHPDESKWVGSSSPQFTWAGVANASKYRYAFNQTSDTTPDSANETTELSKSYSGMADGEYYFHLRACNSANECSAADHYKVRVDTTNPGPVANILGLSQSDGSIYLSWEAPSDNSGIGQYTLFRSIDQKVNDRDFLPSDVGVKRIEGIAETHFTDDGLTKGIAYYYRIQGIDNAGNSGSMSAVKKVLNSGSACSLTITSGLPAYTQPKAVQFTISLGGGEIMNATLKAKTADGKESTLAVGLKGASITKSLDLSFSQDGNVTLTLRGKDSRGSACEKQFDITVDSQKPQAELRTPAEGEKVFGIVKVLAAVSDDGSGIVKITAMIDGNKVSESDNFSGGNYEFEFNSAGYTNSGHTIDIEATDRAGNQQAASRRIVIGNGGATREKEYSYNESELIALIDRAGIAQDMLEQAEQLTLSAKPQRKLLITGSEAGFGARIEIILQNIPEGDFEIIEVIPKAIASKASAITSETPFTVLQDDPVIKFSPARPAEGSALTITYAVGSALTQEQAESLEESLGTFIAPPILVNAGANPMREAANDGTDLLLAIAGAVVVLLIAGAAVGGAALFVLSKKPHTKHHGFSGPAQPTRTEEKKMRPENRGRFKFSGK</sequence>
<dbReference type="InterPro" id="IPR013783">
    <property type="entry name" value="Ig-like_fold"/>
</dbReference>
<evidence type="ECO:0000256" key="2">
    <source>
        <dbReference type="SAM" id="MobiDB-lite"/>
    </source>
</evidence>
<dbReference type="InterPro" id="IPR036116">
    <property type="entry name" value="FN3_sf"/>
</dbReference>
<organism evidence="5 6">
    <name type="scientific">Candidatus Iainarchaeum sp</name>
    <dbReference type="NCBI Taxonomy" id="3101447"/>
    <lineage>
        <taxon>Archaea</taxon>
        <taxon>Candidatus Iainarchaeota</taxon>
        <taxon>Candidatus Iainarchaeia</taxon>
        <taxon>Candidatus Iainarchaeales</taxon>
        <taxon>Candidatus Iainarchaeaceae</taxon>
        <taxon>Candidatus Iainarchaeum</taxon>
    </lineage>
</organism>
<dbReference type="PROSITE" id="PS50853">
    <property type="entry name" value="FN3"/>
    <property type="match status" value="2"/>
</dbReference>
<dbReference type="Gene3D" id="2.60.40.10">
    <property type="entry name" value="Immunoglobulins"/>
    <property type="match status" value="4"/>
</dbReference>
<evidence type="ECO:0000259" key="4">
    <source>
        <dbReference type="PROSITE" id="PS50853"/>
    </source>
</evidence>
<feature type="domain" description="Fibronectin type-III" evidence="4">
    <location>
        <begin position="253"/>
        <end position="349"/>
    </location>
</feature>
<evidence type="ECO:0000256" key="3">
    <source>
        <dbReference type="SAM" id="Phobius"/>
    </source>
</evidence>
<dbReference type="InterPro" id="IPR050964">
    <property type="entry name" value="Striated_Muscle_Regulatory"/>
</dbReference>
<keyword evidence="3" id="KW-1133">Transmembrane helix</keyword>
<dbReference type="CDD" id="cd00063">
    <property type="entry name" value="FN3"/>
    <property type="match status" value="2"/>
</dbReference>
<protein>
    <submittedName>
        <fullName evidence="5">Fibronectin type III domain-containing protein</fullName>
    </submittedName>
</protein>
<feature type="region of interest" description="Disordered" evidence="2">
    <location>
        <begin position="334"/>
        <end position="368"/>
    </location>
</feature>
<feature type="region of interest" description="Disordered" evidence="2">
    <location>
        <begin position="935"/>
        <end position="968"/>
    </location>
</feature>
<accession>A0A7J4IUN9</accession>
<gene>
    <name evidence="5" type="ORF">HA254_01020</name>
</gene>
<evidence type="ECO:0000313" key="5">
    <source>
        <dbReference type="EMBL" id="HIH09231.1"/>
    </source>
</evidence>
<evidence type="ECO:0000313" key="6">
    <source>
        <dbReference type="Proteomes" id="UP000565078"/>
    </source>
</evidence>
<dbReference type="AlphaFoldDB" id="A0A7J4IUN9"/>
<feature type="compositionally biased region" description="Basic and acidic residues" evidence="2">
    <location>
        <begin position="949"/>
        <end position="961"/>
    </location>
</feature>
<dbReference type="InterPro" id="IPR003961">
    <property type="entry name" value="FN3_dom"/>
</dbReference>
<proteinExistence type="predicted"/>
<dbReference type="PANTHER" id="PTHR13817">
    <property type="entry name" value="TITIN"/>
    <property type="match status" value="1"/>
</dbReference>
<keyword evidence="3" id="KW-0472">Membrane</keyword>
<dbReference type="SUPFAM" id="SSF49265">
    <property type="entry name" value="Fibronectin type III"/>
    <property type="match status" value="2"/>
</dbReference>
<dbReference type="Pfam" id="PF17957">
    <property type="entry name" value="Big_7"/>
    <property type="match status" value="1"/>
</dbReference>
<name>A0A7J4IUN9_9ARCH</name>
<feature type="domain" description="Fibronectin type-III" evidence="4">
    <location>
        <begin position="447"/>
        <end position="552"/>
    </location>
</feature>
<feature type="transmembrane region" description="Helical" evidence="3">
    <location>
        <begin position="904"/>
        <end position="930"/>
    </location>
</feature>
<dbReference type="SMART" id="SM00060">
    <property type="entry name" value="FN3"/>
    <property type="match status" value="2"/>
</dbReference>
<dbReference type="Proteomes" id="UP000565078">
    <property type="component" value="Unassembled WGS sequence"/>
</dbReference>
<keyword evidence="1" id="KW-0677">Repeat</keyword>